<dbReference type="Proteomes" id="UP000199040">
    <property type="component" value="Unassembled WGS sequence"/>
</dbReference>
<evidence type="ECO:0000313" key="4">
    <source>
        <dbReference type="Proteomes" id="UP000199040"/>
    </source>
</evidence>
<feature type="transmembrane region" description="Helical" evidence="2">
    <location>
        <begin position="20"/>
        <end position="39"/>
    </location>
</feature>
<dbReference type="STRING" id="442341.SAMN04487959_114127"/>
<keyword evidence="2" id="KW-1133">Transmembrane helix</keyword>
<keyword evidence="2" id="KW-0472">Membrane</keyword>
<sequence length="187" mass="19539">MSETDQKTRSTSQHPLARVMPLAGGVLGAIAFAITVIPIDLPWASSSAEAPAVVTFDTAKYVNARRAAASELLGDGEVRESAVSTLARVDNGVRPAIVEAANGAMVIVRQAAVLDGTIPDITDTVLAGLGLPTDAPTIETSLDRHGDTTYSASSLYEEARELVSRANQQARERAASQSEAGIEELLP</sequence>
<feature type="compositionally biased region" description="Polar residues" evidence="1">
    <location>
        <begin position="165"/>
        <end position="179"/>
    </location>
</feature>
<evidence type="ECO:0000313" key="3">
    <source>
        <dbReference type="EMBL" id="SFI01489.1"/>
    </source>
</evidence>
<evidence type="ECO:0000256" key="1">
    <source>
        <dbReference type="SAM" id="MobiDB-lite"/>
    </source>
</evidence>
<dbReference type="AlphaFoldDB" id="A0A1I3ER98"/>
<keyword evidence="2" id="KW-0812">Transmembrane</keyword>
<protein>
    <submittedName>
        <fullName evidence="3">Uncharacterized protein</fullName>
    </submittedName>
</protein>
<feature type="region of interest" description="Disordered" evidence="1">
    <location>
        <begin position="163"/>
        <end position="187"/>
    </location>
</feature>
<organism evidence="3 4">
    <name type="scientific">Modicisalibacter xianhensis</name>
    <dbReference type="NCBI Taxonomy" id="442341"/>
    <lineage>
        <taxon>Bacteria</taxon>
        <taxon>Pseudomonadati</taxon>
        <taxon>Pseudomonadota</taxon>
        <taxon>Gammaproteobacteria</taxon>
        <taxon>Oceanospirillales</taxon>
        <taxon>Halomonadaceae</taxon>
        <taxon>Modicisalibacter</taxon>
    </lineage>
</organism>
<gene>
    <name evidence="3" type="ORF">SAMN04487959_114127</name>
</gene>
<dbReference type="EMBL" id="FOPY01000014">
    <property type="protein sequence ID" value="SFI01489.1"/>
    <property type="molecule type" value="Genomic_DNA"/>
</dbReference>
<name>A0A1I3ER98_9GAMM</name>
<dbReference type="RefSeq" id="WP_092848911.1">
    <property type="nucleotide sequence ID" value="NZ_FOPY01000014.1"/>
</dbReference>
<keyword evidence="4" id="KW-1185">Reference proteome</keyword>
<evidence type="ECO:0000256" key="2">
    <source>
        <dbReference type="SAM" id="Phobius"/>
    </source>
</evidence>
<reference evidence="3 4" key="1">
    <citation type="submission" date="2016-10" db="EMBL/GenBank/DDBJ databases">
        <authorList>
            <person name="de Groot N.N."/>
        </authorList>
    </citation>
    <scope>NUCLEOTIDE SEQUENCE [LARGE SCALE GENOMIC DNA]</scope>
    <source>
        <strain evidence="3 4">CGMCC 1.6848</strain>
    </source>
</reference>
<proteinExistence type="predicted"/>
<accession>A0A1I3ER98</accession>